<dbReference type="Pfam" id="PF01122">
    <property type="entry name" value="Cobalamin_bind"/>
    <property type="match status" value="1"/>
</dbReference>
<feature type="binding site" evidence="7">
    <location>
        <position position="280"/>
    </location>
    <ligand>
        <name>cyanocob(III)alamin</name>
        <dbReference type="ChEBI" id="CHEBI:17439"/>
    </ligand>
</feature>
<comment type="subcellular location">
    <subcellularLocation>
        <location evidence="1">Secreted</location>
    </subcellularLocation>
</comment>
<dbReference type="GO" id="GO:0015889">
    <property type="term" value="P:cobalamin transport"/>
    <property type="evidence" value="ECO:0007669"/>
    <property type="project" value="InterPro"/>
</dbReference>
<feature type="disulfide bond" evidence="8">
    <location>
        <begin position="27"/>
        <end position="260"/>
    </location>
</feature>
<keyword evidence="3" id="KW-0406">Ion transport</keyword>
<dbReference type="InterPro" id="IPR051588">
    <property type="entry name" value="Cobalamin_Transport"/>
</dbReference>
<proteinExistence type="inferred from homology"/>
<accession>A0A7L0KLH2</accession>
<gene>
    <name evidence="10" type="primary">Gif</name>
    <name evidence="10" type="ORF">CHATOR_R15264</name>
</gene>
<dbReference type="GO" id="GO:0005615">
    <property type="term" value="C:extracellular space"/>
    <property type="evidence" value="ECO:0007669"/>
    <property type="project" value="TreeGrafter"/>
</dbReference>
<feature type="non-terminal residue" evidence="10">
    <location>
        <position position="1"/>
    </location>
</feature>
<comment type="caution">
    <text evidence="10">The sequence shown here is derived from an EMBL/GenBank/DDBJ whole genome shotgun (WGS) entry which is preliminary data.</text>
</comment>
<dbReference type="Gene3D" id="1.50.10.20">
    <property type="match status" value="1"/>
</dbReference>
<evidence type="ECO:0000256" key="9">
    <source>
        <dbReference type="SAM" id="SignalP"/>
    </source>
</evidence>
<dbReference type="Proteomes" id="UP000537522">
    <property type="component" value="Unassembled WGS sequence"/>
</dbReference>
<protein>
    <submittedName>
        <fullName evidence="10">IF factor</fullName>
    </submittedName>
</protein>
<dbReference type="EMBL" id="VXAL01021882">
    <property type="protein sequence ID" value="NXK57199.1"/>
    <property type="molecule type" value="Genomic_DNA"/>
</dbReference>
<feature type="non-terminal residue" evidence="10">
    <location>
        <position position="321"/>
    </location>
</feature>
<keyword evidence="3" id="KW-0813">Transport</keyword>
<evidence type="ECO:0000256" key="8">
    <source>
        <dbReference type="PIRSR" id="PIRSR602157-2"/>
    </source>
</evidence>
<reference evidence="10 11" key="1">
    <citation type="submission" date="2019-09" db="EMBL/GenBank/DDBJ databases">
        <title>Bird 10,000 Genomes (B10K) Project - Family phase.</title>
        <authorList>
            <person name="Zhang G."/>
        </authorList>
    </citation>
    <scope>NUCLEOTIDE SEQUENCE [LARGE SCALE GENOMIC DNA]</scope>
    <source>
        <strain evidence="10">B10K-DU-011-36</strain>
        <tissue evidence="10">Muscle</tissue>
    </source>
</reference>
<feature type="chain" id="PRO_5029666669" evidence="9">
    <location>
        <begin position="21"/>
        <end position="321"/>
    </location>
</feature>
<evidence type="ECO:0000256" key="5">
    <source>
        <dbReference type="ARBA" id="ARBA00022729"/>
    </source>
</evidence>
<keyword evidence="8" id="KW-1015">Disulfide bond</keyword>
<feature type="binding site" evidence="7">
    <location>
        <position position="235"/>
    </location>
    <ligand>
        <name>cyanocob(III)alamin</name>
        <dbReference type="ChEBI" id="CHEBI:17439"/>
    </ligand>
</feature>
<evidence type="ECO:0000256" key="6">
    <source>
        <dbReference type="ARBA" id="ARBA00023285"/>
    </source>
</evidence>
<organism evidence="10 11">
    <name type="scientific">Chauna torquata</name>
    <name type="common">Southern screamer</name>
    <dbReference type="NCBI Taxonomy" id="30388"/>
    <lineage>
        <taxon>Eukaryota</taxon>
        <taxon>Metazoa</taxon>
        <taxon>Chordata</taxon>
        <taxon>Craniata</taxon>
        <taxon>Vertebrata</taxon>
        <taxon>Euteleostomi</taxon>
        <taxon>Archelosauria</taxon>
        <taxon>Archosauria</taxon>
        <taxon>Dinosauria</taxon>
        <taxon>Saurischia</taxon>
        <taxon>Theropoda</taxon>
        <taxon>Coelurosauria</taxon>
        <taxon>Aves</taxon>
        <taxon>Neognathae</taxon>
        <taxon>Galloanserae</taxon>
        <taxon>Anseriformes</taxon>
        <taxon>Anhimidae</taxon>
        <taxon>Chauna</taxon>
    </lineage>
</organism>
<sequence length="321" mass="33286">MLGAALSIGVLLALTGGGAAGTAPQGCTIPPQELARLLERLEGSVATAELPNPSVLLALNLAGAAGSNARQQLLKQLEEEAVKRAQKDMSSGEVALYTLALLSSCHSPQQVEALGLGVDLLRILQQKTDEEVASLDEEGVPLSTLYSVGLDVLALCVAGTGSYERAAIILAKQLLSPQSHLSVDTEAVVALALVCVHGRTELDAWEVRDLLEAAVEVVAVSFLYKQTEGNGLIGNVYSTGLAMQLLVAASEFYSPWEWDCAQAFSAVGSHNLQQPMAIAQALPALVGSSYLDAASLDCSTGAATATSVQLSLSPSTMTAQE</sequence>
<keyword evidence="4" id="KW-0964">Secreted</keyword>
<evidence type="ECO:0000256" key="2">
    <source>
        <dbReference type="ARBA" id="ARBA00006449"/>
    </source>
</evidence>
<evidence type="ECO:0000256" key="3">
    <source>
        <dbReference type="ARBA" id="ARBA00022426"/>
    </source>
</evidence>
<feature type="signal peptide" evidence="9">
    <location>
        <begin position="1"/>
        <end position="20"/>
    </location>
</feature>
<evidence type="ECO:0000313" key="11">
    <source>
        <dbReference type="Proteomes" id="UP000537522"/>
    </source>
</evidence>
<dbReference type="AlphaFoldDB" id="A0A7L0KLH2"/>
<evidence type="ECO:0000256" key="1">
    <source>
        <dbReference type="ARBA" id="ARBA00004613"/>
    </source>
</evidence>
<evidence type="ECO:0000313" key="10">
    <source>
        <dbReference type="EMBL" id="NXK57199.1"/>
    </source>
</evidence>
<evidence type="ECO:0000256" key="4">
    <source>
        <dbReference type="ARBA" id="ARBA00022525"/>
    </source>
</evidence>
<keyword evidence="3" id="KW-0171">Cobalt transport</keyword>
<dbReference type="PANTHER" id="PTHR10559">
    <property type="entry name" value="TRANSCOBALAMIN-1/GASTRIC INTRINSIC FACTOR"/>
    <property type="match status" value="1"/>
</dbReference>
<dbReference type="GO" id="GO:0031419">
    <property type="term" value="F:cobalamin binding"/>
    <property type="evidence" value="ECO:0007669"/>
    <property type="project" value="InterPro"/>
</dbReference>
<name>A0A7L0KLH2_CHATO</name>
<feature type="binding site" evidence="7">
    <location>
        <position position="184"/>
    </location>
    <ligand>
        <name>cyanocob(III)alamin</name>
        <dbReference type="ChEBI" id="CHEBI:17439"/>
    </ligand>
</feature>
<comment type="similarity">
    <text evidence="2">Belongs to the eukaryotic cobalamin transport proteins family.</text>
</comment>
<dbReference type="GO" id="GO:0006824">
    <property type="term" value="P:cobalt ion transport"/>
    <property type="evidence" value="ECO:0007669"/>
    <property type="project" value="UniProtKB-KW"/>
</dbReference>
<keyword evidence="6 7" id="KW-0170">Cobalt</keyword>
<keyword evidence="11" id="KW-1185">Reference proteome</keyword>
<feature type="disulfide bond" evidence="8">
    <location>
        <begin position="156"/>
        <end position="195"/>
    </location>
</feature>
<evidence type="ECO:0000256" key="7">
    <source>
        <dbReference type="PIRSR" id="PIRSR602157-1"/>
    </source>
</evidence>
<keyword evidence="5 9" id="KW-0732">Signal</keyword>
<dbReference type="PANTHER" id="PTHR10559:SF15">
    <property type="entry name" value="COBALAMIN BINDING INTRINSIC FACTOR"/>
    <property type="match status" value="1"/>
</dbReference>
<dbReference type="InterPro" id="IPR002157">
    <property type="entry name" value="Cbl-bd_prot"/>
</dbReference>